<evidence type="ECO:0000256" key="4">
    <source>
        <dbReference type="ARBA" id="ARBA00023163"/>
    </source>
</evidence>
<comment type="similarity">
    <text evidence="1">Belongs to the LysR transcriptional regulatory family.</text>
</comment>
<dbReference type="SUPFAM" id="SSF46785">
    <property type="entry name" value="Winged helix' DNA-binding domain"/>
    <property type="match status" value="1"/>
</dbReference>
<dbReference type="Gene3D" id="1.10.10.10">
    <property type="entry name" value="Winged helix-like DNA-binding domain superfamily/Winged helix DNA-binding domain"/>
    <property type="match status" value="1"/>
</dbReference>
<feature type="domain" description="HTH lysR-type" evidence="5">
    <location>
        <begin position="1"/>
        <end position="59"/>
    </location>
</feature>
<evidence type="ECO:0000313" key="6">
    <source>
        <dbReference type="EMBL" id="KEA61553.1"/>
    </source>
</evidence>
<accession>A0A071MLH2</accession>
<dbReference type="InterPro" id="IPR036390">
    <property type="entry name" value="WH_DNA-bd_sf"/>
</dbReference>
<dbReference type="Gene3D" id="3.40.190.290">
    <property type="match status" value="1"/>
</dbReference>
<dbReference type="EMBL" id="JJOA01000001">
    <property type="protein sequence ID" value="KEA61553.1"/>
    <property type="molecule type" value="Genomic_DNA"/>
</dbReference>
<evidence type="ECO:0000259" key="5">
    <source>
        <dbReference type="PROSITE" id="PS50931"/>
    </source>
</evidence>
<dbReference type="Pfam" id="PF00126">
    <property type="entry name" value="HTH_1"/>
    <property type="match status" value="1"/>
</dbReference>
<evidence type="ECO:0000256" key="2">
    <source>
        <dbReference type="ARBA" id="ARBA00023015"/>
    </source>
</evidence>
<dbReference type="PANTHER" id="PTHR30537:SF81">
    <property type="entry name" value="TRANSCRIPTIONAL REGULATOR-RELATED"/>
    <property type="match status" value="1"/>
</dbReference>
<dbReference type="GO" id="GO:0003700">
    <property type="term" value="F:DNA-binding transcription factor activity"/>
    <property type="evidence" value="ECO:0007669"/>
    <property type="project" value="InterPro"/>
</dbReference>
<keyword evidence="3" id="KW-0238">DNA-binding</keyword>
<dbReference type="GO" id="GO:0043565">
    <property type="term" value="F:sequence-specific DNA binding"/>
    <property type="evidence" value="ECO:0007669"/>
    <property type="project" value="TreeGrafter"/>
</dbReference>
<dbReference type="Pfam" id="PF03466">
    <property type="entry name" value="LysR_substrate"/>
    <property type="match status" value="1"/>
</dbReference>
<dbReference type="PROSITE" id="PS50931">
    <property type="entry name" value="HTH_LYSR"/>
    <property type="match status" value="1"/>
</dbReference>
<evidence type="ECO:0000256" key="1">
    <source>
        <dbReference type="ARBA" id="ARBA00009437"/>
    </source>
</evidence>
<name>A0A071MLH2_9BURK</name>
<dbReference type="FunFam" id="1.10.10.10:FF:000001">
    <property type="entry name" value="LysR family transcriptional regulator"/>
    <property type="match status" value="1"/>
</dbReference>
<dbReference type="InterPro" id="IPR058163">
    <property type="entry name" value="LysR-type_TF_proteobact-type"/>
</dbReference>
<dbReference type="PRINTS" id="PR00039">
    <property type="entry name" value="HTHLYSR"/>
</dbReference>
<organism evidence="6">
    <name type="scientific">Burkholderia cenocepacia</name>
    <dbReference type="NCBI Taxonomy" id="95486"/>
    <lineage>
        <taxon>Bacteria</taxon>
        <taxon>Pseudomonadati</taxon>
        <taxon>Pseudomonadota</taxon>
        <taxon>Betaproteobacteria</taxon>
        <taxon>Burkholderiales</taxon>
        <taxon>Burkholderiaceae</taxon>
        <taxon>Burkholderia</taxon>
        <taxon>Burkholderia cepacia complex</taxon>
    </lineage>
</organism>
<comment type="caution">
    <text evidence="6">The sequence shown here is derived from an EMBL/GenBank/DDBJ whole genome shotgun (WGS) entry which is preliminary data.</text>
</comment>
<keyword evidence="2" id="KW-0805">Transcription regulation</keyword>
<dbReference type="OrthoDB" id="8885940at2"/>
<dbReference type="CDD" id="cd08422">
    <property type="entry name" value="PBP2_CrgA_like"/>
    <property type="match status" value="1"/>
</dbReference>
<dbReference type="GO" id="GO:0006351">
    <property type="term" value="P:DNA-templated transcription"/>
    <property type="evidence" value="ECO:0007669"/>
    <property type="project" value="TreeGrafter"/>
</dbReference>
<dbReference type="PANTHER" id="PTHR30537">
    <property type="entry name" value="HTH-TYPE TRANSCRIPTIONAL REGULATOR"/>
    <property type="match status" value="1"/>
</dbReference>
<proteinExistence type="inferred from homology"/>
<gene>
    <name evidence="6" type="ORF">DT99_01825</name>
</gene>
<protein>
    <submittedName>
        <fullName evidence="6">LysR family transcriptional regulator</fullName>
    </submittedName>
</protein>
<dbReference type="SUPFAM" id="SSF53850">
    <property type="entry name" value="Periplasmic binding protein-like II"/>
    <property type="match status" value="1"/>
</dbReference>
<keyword evidence="4" id="KW-0804">Transcription</keyword>
<dbReference type="InterPro" id="IPR036388">
    <property type="entry name" value="WH-like_DNA-bd_sf"/>
</dbReference>
<dbReference type="AlphaFoldDB" id="A0A071MLH2"/>
<reference evidence="6" key="1">
    <citation type="submission" date="2014-04" db="EMBL/GenBank/DDBJ databases">
        <title>In planta biocontrol of soil-borne Fusarium wilt of banana through a plant endophytic bacterium, Burkholderia cenocepacia 869T2.</title>
        <authorList>
            <person name="Ho Y.-N."/>
            <person name="Chiang H.-M."/>
            <person name="Chao C.-P."/>
            <person name="Su C.-C."/>
            <person name="Hsu H.-F."/>
            <person name="Guo C.-T."/>
            <person name="Hsieh J.-L."/>
            <person name="Huang C.-C."/>
        </authorList>
    </citation>
    <scope>NUCLEOTIDE SEQUENCE [LARGE SCALE GENOMIC DNA]</scope>
    <source>
        <strain evidence="6">869T2</strain>
    </source>
</reference>
<sequence length="302" mass="32948">MDLLATMRIYVRVVERGTMSGAARDLDMGQPAVSERIEKLEKHLGTRLLMRSARTLACTEEGRLFYERSKALLEAAEMAVASVSKTENALDGTIRLAAPQCFGEVVMPGVLMQIRTAYPKLHIDLVLNDEIVDPVTEGVDISIRVGQLGDGGYIAYALGAVGRVLVAAPSYLDRHGPIETKADLAHHSFIRVKGVFASEQVPLQCDGGAVEYARIRTVMTTSHWRPMFDTIAAGGGIGVVQQPACADALAHGRLVRLLPRYAVPDFALNVLVHAQRPLPPRVRAVVDLLKQALPPRLTQHHR</sequence>
<evidence type="ECO:0000256" key="3">
    <source>
        <dbReference type="ARBA" id="ARBA00023125"/>
    </source>
</evidence>
<dbReference type="InterPro" id="IPR005119">
    <property type="entry name" value="LysR_subst-bd"/>
</dbReference>
<dbReference type="InterPro" id="IPR000847">
    <property type="entry name" value="LysR_HTH_N"/>
</dbReference>